<protein>
    <submittedName>
        <fullName evidence="2">Uncharacterized protein</fullName>
    </submittedName>
</protein>
<name>A0AAW0S3G0_9HYPO</name>
<comment type="caution">
    <text evidence="2">The sequence shown here is derived from an EMBL/GenBank/DDBJ whole genome shotgun (WGS) entry which is preliminary data.</text>
</comment>
<dbReference type="EMBL" id="JAAHCF010000072">
    <property type="protein sequence ID" value="KAK8148813.1"/>
    <property type="molecule type" value="Genomic_DNA"/>
</dbReference>
<dbReference type="AlphaFoldDB" id="A0AAW0S3G0"/>
<gene>
    <name evidence="2" type="ORF">G3M48_009114</name>
</gene>
<sequence>MQPQFILSSVLVGLAAAIVQDVDNEDRPKLYCKAGEGSVIQSSRGPVCIGVKGEDFGPAKECAIAICLRAGFCDELVKDENGCMVCPPGCGVGGKPDEEDACPPVVCNKLPGCESIMGANGCKVCPPGC</sequence>
<feature type="signal peptide" evidence="1">
    <location>
        <begin position="1"/>
        <end position="17"/>
    </location>
</feature>
<reference evidence="2 3" key="1">
    <citation type="submission" date="2020-02" db="EMBL/GenBank/DDBJ databases">
        <title>Comparative genomics of the hypocrealean fungal genus Beauvera.</title>
        <authorList>
            <person name="Showalter D.N."/>
            <person name="Bushley K.E."/>
            <person name="Rehner S.A."/>
        </authorList>
    </citation>
    <scope>NUCLEOTIDE SEQUENCE [LARGE SCALE GENOMIC DNA]</scope>
    <source>
        <strain evidence="2 3">ARSEF4384</strain>
    </source>
</reference>
<evidence type="ECO:0000256" key="1">
    <source>
        <dbReference type="SAM" id="SignalP"/>
    </source>
</evidence>
<keyword evidence="1" id="KW-0732">Signal</keyword>
<keyword evidence="3" id="KW-1185">Reference proteome</keyword>
<dbReference type="Proteomes" id="UP001397290">
    <property type="component" value="Unassembled WGS sequence"/>
</dbReference>
<evidence type="ECO:0000313" key="3">
    <source>
        <dbReference type="Proteomes" id="UP001397290"/>
    </source>
</evidence>
<proteinExistence type="predicted"/>
<feature type="chain" id="PRO_5043788357" evidence="1">
    <location>
        <begin position="18"/>
        <end position="129"/>
    </location>
</feature>
<organism evidence="2 3">
    <name type="scientific">Beauveria asiatica</name>
    <dbReference type="NCBI Taxonomy" id="1069075"/>
    <lineage>
        <taxon>Eukaryota</taxon>
        <taxon>Fungi</taxon>
        <taxon>Dikarya</taxon>
        <taxon>Ascomycota</taxon>
        <taxon>Pezizomycotina</taxon>
        <taxon>Sordariomycetes</taxon>
        <taxon>Hypocreomycetidae</taxon>
        <taxon>Hypocreales</taxon>
        <taxon>Cordycipitaceae</taxon>
        <taxon>Beauveria</taxon>
    </lineage>
</organism>
<accession>A0AAW0S3G0</accession>
<evidence type="ECO:0000313" key="2">
    <source>
        <dbReference type="EMBL" id="KAK8148813.1"/>
    </source>
</evidence>